<name>A0A7V1PVE3_CALAY</name>
<comment type="caution">
    <text evidence="1">The sequence shown here is derived from an EMBL/GenBank/DDBJ whole genome shotgun (WGS) entry which is preliminary data.</text>
</comment>
<gene>
    <name evidence="1" type="ORF">ENJ10_09405</name>
</gene>
<sequence length="234" mass="26700">MPAGKELAFKYYFMFEDGTRATYEICLDRETLFLKPERKIQSSSWTRLEHHKCNNCPLNESDHADCPLALNLSAVVPRFSKMFSYEKVNVLVETETRTYSKNTTLQSGLSSMLGIYMVTAGCPIMDRLRPMVRFHLPFATIEETVFRSVSTYLLGQYFEHKKGRSPDLTLKGLMDGYQQIQMVNHGLAGRMRSIVDKDANLNALVVLDVFAKELPFSIESSLENLEYLFSPPAV</sequence>
<protein>
    <submittedName>
        <fullName evidence="1">Uncharacterized protein</fullName>
    </submittedName>
</protein>
<reference evidence="1" key="1">
    <citation type="journal article" date="2020" name="mSystems">
        <title>Genome- and Community-Level Interaction Insights into Carbon Utilization and Element Cycling Functions of Hydrothermarchaeota in Hydrothermal Sediment.</title>
        <authorList>
            <person name="Zhou Z."/>
            <person name="Liu Y."/>
            <person name="Xu W."/>
            <person name="Pan J."/>
            <person name="Luo Z.H."/>
            <person name="Li M."/>
        </authorList>
    </citation>
    <scope>NUCLEOTIDE SEQUENCE [LARGE SCALE GENOMIC DNA]</scope>
    <source>
        <strain evidence="1">HyVt-456</strain>
    </source>
</reference>
<dbReference type="InterPro" id="IPR054196">
    <property type="entry name" value="DUF6901"/>
</dbReference>
<dbReference type="AlphaFoldDB" id="A0A7V1PVE3"/>
<organism evidence="1">
    <name type="scientific">Caldithrix abyssi</name>
    <dbReference type="NCBI Taxonomy" id="187145"/>
    <lineage>
        <taxon>Bacteria</taxon>
        <taxon>Pseudomonadati</taxon>
        <taxon>Calditrichota</taxon>
        <taxon>Calditrichia</taxon>
        <taxon>Calditrichales</taxon>
        <taxon>Calditrichaceae</taxon>
        <taxon>Caldithrix</taxon>
    </lineage>
</organism>
<evidence type="ECO:0000313" key="1">
    <source>
        <dbReference type="EMBL" id="HED10891.1"/>
    </source>
</evidence>
<dbReference type="Pfam" id="PF21842">
    <property type="entry name" value="DUF6901"/>
    <property type="match status" value="1"/>
</dbReference>
<dbReference type="EMBL" id="DRLD01000260">
    <property type="protein sequence ID" value="HED10891.1"/>
    <property type="molecule type" value="Genomic_DNA"/>
</dbReference>
<accession>A0A7V1PVE3</accession>
<dbReference type="Proteomes" id="UP000886005">
    <property type="component" value="Unassembled WGS sequence"/>
</dbReference>
<proteinExistence type="predicted"/>